<evidence type="ECO:0000313" key="1">
    <source>
        <dbReference type="EMBL" id="KAF1939804.1"/>
    </source>
</evidence>
<dbReference type="Proteomes" id="UP000800038">
    <property type="component" value="Unassembled WGS sequence"/>
</dbReference>
<dbReference type="AlphaFoldDB" id="A0A6A5SJJ0"/>
<proteinExistence type="predicted"/>
<dbReference type="SUPFAM" id="SSF109854">
    <property type="entry name" value="DinB/YfiT-like putative metalloenzymes"/>
    <property type="match status" value="1"/>
</dbReference>
<keyword evidence="2" id="KW-1185">Reference proteome</keyword>
<sequence length="195" mass="21432">MSDPVTYSFYGTTVPVLRSIASSAIGILTSAKNERSNAAADTILPSDKEMLDSQFGDMLPLRMQPIILATFALSGIGKLQLNGSTPIPAMNPAEISSFDDVIALFKQVLAVLDAIDEKTYNEHAEKSVDIAVGDKTLHMTGFADYTHGFIIPNSYFHLNAIYMLLRAKGFKLGKTLYIHSWMSEQQKKDWAPLKA</sequence>
<protein>
    <submittedName>
        <fullName evidence="1">Uncharacterized protein</fullName>
    </submittedName>
</protein>
<dbReference type="InterPro" id="IPR018531">
    <property type="entry name" value="DUF1993"/>
</dbReference>
<dbReference type="PANTHER" id="PTHR36922:SF1">
    <property type="entry name" value="DUF1993 DOMAIN-CONTAINING PROTEIN"/>
    <property type="match status" value="1"/>
</dbReference>
<accession>A0A6A5SJJ0</accession>
<organism evidence="1 2">
    <name type="scientific">Clathrospora elynae</name>
    <dbReference type="NCBI Taxonomy" id="706981"/>
    <lineage>
        <taxon>Eukaryota</taxon>
        <taxon>Fungi</taxon>
        <taxon>Dikarya</taxon>
        <taxon>Ascomycota</taxon>
        <taxon>Pezizomycotina</taxon>
        <taxon>Dothideomycetes</taxon>
        <taxon>Pleosporomycetidae</taxon>
        <taxon>Pleosporales</taxon>
        <taxon>Diademaceae</taxon>
        <taxon>Clathrospora</taxon>
    </lineage>
</organism>
<dbReference type="PANTHER" id="PTHR36922">
    <property type="entry name" value="BLL2446 PROTEIN"/>
    <property type="match status" value="1"/>
</dbReference>
<dbReference type="OrthoDB" id="3724345at2759"/>
<evidence type="ECO:0000313" key="2">
    <source>
        <dbReference type="Proteomes" id="UP000800038"/>
    </source>
</evidence>
<dbReference type="Gene3D" id="1.20.120.450">
    <property type="entry name" value="dinb family like domain"/>
    <property type="match status" value="1"/>
</dbReference>
<dbReference type="EMBL" id="ML976074">
    <property type="protein sequence ID" value="KAF1939804.1"/>
    <property type="molecule type" value="Genomic_DNA"/>
</dbReference>
<name>A0A6A5SJJ0_9PLEO</name>
<gene>
    <name evidence="1" type="ORF">EJ02DRAFT_445921</name>
</gene>
<reference evidence="1" key="1">
    <citation type="journal article" date="2020" name="Stud. Mycol.">
        <title>101 Dothideomycetes genomes: a test case for predicting lifestyles and emergence of pathogens.</title>
        <authorList>
            <person name="Haridas S."/>
            <person name="Albert R."/>
            <person name="Binder M."/>
            <person name="Bloem J."/>
            <person name="Labutti K."/>
            <person name="Salamov A."/>
            <person name="Andreopoulos B."/>
            <person name="Baker S."/>
            <person name="Barry K."/>
            <person name="Bills G."/>
            <person name="Bluhm B."/>
            <person name="Cannon C."/>
            <person name="Castanera R."/>
            <person name="Culley D."/>
            <person name="Daum C."/>
            <person name="Ezra D."/>
            <person name="Gonzalez J."/>
            <person name="Henrissat B."/>
            <person name="Kuo A."/>
            <person name="Liang C."/>
            <person name="Lipzen A."/>
            <person name="Lutzoni F."/>
            <person name="Magnuson J."/>
            <person name="Mondo S."/>
            <person name="Nolan M."/>
            <person name="Ohm R."/>
            <person name="Pangilinan J."/>
            <person name="Park H.-J."/>
            <person name="Ramirez L."/>
            <person name="Alfaro M."/>
            <person name="Sun H."/>
            <person name="Tritt A."/>
            <person name="Yoshinaga Y."/>
            <person name="Zwiers L.-H."/>
            <person name="Turgeon B."/>
            <person name="Goodwin S."/>
            <person name="Spatafora J."/>
            <person name="Crous P."/>
            <person name="Grigoriev I."/>
        </authorList>
    </citation>
    <scope>NUCLEOTIDE SEQUENCE</scope>
    <source>
        <strain evidence="1">CBS 161.51</strain>
    </source>
</reference>
<dbReference type="Pfam" id="PF09351">
    <property type="entry name" value="DUF1993"/>
    <property type="match status" value="1"/>
</dbReference>
<dbReference type="InterPro" id="IPR034660">
    <property type="entry name" value="DinB/YfiT-like"/>
</dbReference>